<accession>A0A4C1X637</accession>
<protein>
    <submittedName>
        <fullName evidence="1">Uncharacterized protein</fullName>
    </submittedName>
</protein>
<dbReference type="AlphaFoldDB" id="A0A4C1X637"/>
<sequence length="253" mass="28008">MDWQINTQMSTTSLFDVPGGHGSEVGLSQVPARLPLAKRKLNTRRVVTSRAAGMRQVVALAFRNRCVCVAPILTMIRFVFHTIVLVRSPPLLIKADAHERTGAHVHPIAIGSSNRTRVLNAKAECGFRFDPHTEPRIRAAPVPPPGPPHYLPRNAHSIEASPIFHCHRNKVALVSSPRRPHRSGNTIAGIVAGPVLARPARRPRVNPLTSLITVTCYFNRSFEPLDRFNCLALRQSLVVISARFTFTALELRI</sequence>
<evidence type="ECO:0000313" key="1">
    <source>
        <dbReference type="EMBL" id="GBP59238.1"/>
    </source>
</evidence>
<organism evidence="1 2">
    <name type="scientific">Eumeta variegata</name>
    <name type="common">Bagworm moth</name>
    <name type="synonym">Eumeta japonica</name>
    <dbReference type="NCBI Taxonomy" id="151549"/>
    <lineage>
        <taxon>Eukaryota</taxon>
        <taxon>Metazoa</taxon>
        <taxon>Ecdysozoa</taxon>
        <taxon>Arthropoda</taxon>
        <taxon>Hexapoda</taxon>
        <taxon>Insecta</taxon>
        <taxon>Pterygota</taxon>
        <taxon>Neoptera</taxon>
        <taxon>Endopterygota</taxon>
        <taxon>Lepidoptera</taxon>
        <taxon>Glossata</taxon>
        <taxon>Ditrysia</taxon>
        <taxon>Tineoidea</taxon>
        <taxon>Psychidae</taxon>
        <taxon>Oiketicinae</taxon>
        <taxon>Eumeta</taxon>
    </lineage>
</organism>
<dbReference type="EMBL" id="BGZK01000756">
    <property type="protein sequence ID" value="GBP59238.1"/>
    <property type="molecule type" value="Genomic_DNA"/>
</dbReference>
<keyword evidence="2" id="KW-1185">Reference proteome</keyword>
<name>A0A4C1X637_EUMVA</name>
<gene>
    <name evidence="1" type="ORF">EVAR_97740_1</name>
</gene>
<proteinExistence type="predicted"/>
<reference evidence="1 2" key="1">
    <citation type="journal article" date="2019" name="Commun. Biol.">
        <title>The bagworm genome reveals a unique fibroin gene that provides high tensile strength.</title>
        <authorList>
            <person name="Kono N."/>
            <person name="Nakamura H."/>
            <person name="Ohtoshi R."/>
            <person name="Tomita M."/>
            <person name="Numata K."/>
            <person name="Arakawa K."/>
        </authorList>
    </citation>
    <scope>NUCLEOTIDE SEQUENCE [LARGE SCALE GENOMIC DNA]</scope>
</reference>
<dbReference type="Proteomes" id="UP000299102">
    <property type="component" value="Unassembled WGS sequence"/>
</dbReference>
<evidence type="ECO:0000313" key="2">
    <source>
        <dbReference type="Proteomes" id="UP000299102"/>
    </source>
</evidence>
<comment type="caution">
    <text evidence="1">The sequence shown here is derived from an EMBL/GenBank/DDBJ whole genome shotgun (WGS) entry which is preliminary data.</text>
</comment>